<evidence type="ECO:0000313" key="11">
    <source>
        <dbReference type="EMBL" id="KAE9621426.1"/>
    </source>
</evidence>
<keyword evidence="12" id="KW-1185">Reference proteome</keyword>
<feature type="domain" description="Calcineurin-like phosphoesterase" evidence="10">
    <location>
        <begin position="76"/>
        <end position="192"/>
    </location>
</feature>
<dbReference type="PANTHER" id="PTHR13315">
    <property type="entry name" value="METALLO PHOSPHOESTERASE RELATED"/>
    <property type="match status" value="1"/>
</dbReference>
<evidence type="ECO:0000256" key="6">
    <source>
        <dbReference type="ARBA" id="ARBA00022801"/>
    </source>
</evidence>
<dbReference type="GO" id="GO:0046872">
    <property type="term" value="F:metal ion binding"/>
    <property type="evidence" value="ECO:0007669"/>
    <property type="project" value="UniProtKB-KW"/>
</dbReference>
<keyword evidence="9" id="KW-0464">Manganese</keyword>
<dbReference type="AlphaFoldDB" id="A0A6A4R8D2"/>
<evidence type="ECO:0000256" key="1">
    <source>
        <dbReference type="ARBA" id="ARBA00001936"/>
    </source>
</evidence>
<evidence type="ECO:0000256" key="2">
    <source>
        <dbReference type="ARBA" id="ARBA00004141"/>
    </source>
</evidence>
<evidence type="ECO:0000259" key="10">
    <source>
        <dbReference type="Pfam" id="PF00149"/>
    </source>
</evidence>
<dbReference type="GO" id="GO:0016020">
    <property type="term" value="C:membrane"/>
    <property type="evidence" value="ECO:0007669"/>
    <property type="project" value="UniProtKB-SubCell"/>
</dbReference>
<gene>
    <name evidence="11" type="ORF">Lalb_Chr01g0013571</name>
</gene>
<proteinExistence type="inferred from homology"/>
<dbReference type="Pfam" id="PF00149">
    <property type="entry name" value="Metallophos"/>
    <property type="match status" value="1"/>
</dbReference>
<comment type="subcellular location">
    <subcellularLocation>
        <location evidence="2">Membrane</location>
        <topology evidence="2">Multi-pass membrane protein</topology>
    </subcellularLocation>
</comment>
<evidence type="ECO:0000256" key="8">
    <source>
        <dbReference type="ARBA" id="ARBA00023136"/>
    </source>
</evidence>
<keyword evidence="7" id="KW-1133">Transmembrane helix</keyword>
<organism evidence="11 12">
    <name type="scientific">Lupinus albus</name>
    <name type="common">White lupine</name>
    <name type="synonym">Lupinus termis</name>
    <dbReference type="NCBI Taxonomy" id="3870"/>
    <lineage>
        <taxon>Eukaryota</taxon>
        <taxon>Viridiplantae</taxon>
        <taxon>Streptophyta</taxon>
        <taxon>Embryophyta</taxon>
        <taxon>Tracheophyta</taxon>
        <taxon>Spermatophyta</taxon>
        <taxon>Magnoliopsida</taxon>
        <taxon>eudicotyledons</taxon>
        <taxon>Gunneridae</taxon>
        <taxon>Pentapetalae</taxon>
        <taxon>rosids</taxon>
        <taxon>fabids</taxon>
        <taxon>Fabales</taxon>
        <taxon>Fabaceae</taxon>
        <taxon>Papilionoideae</taxon>
        <taxon>50 kb inversion clade</taxon>
        <taxon>genistoids sensu lato</taxon>
        <taxon>core genistoids</taxon>
        <taxon>Genisteae</taxon>
        <taxon>Lupinus</taxon>
    </lineage>
</organism>
<evidence type="ECO:0000313" key="12">
    <source>
        <dbReference type="Proteomes" id="UP000447434"/>
    </source>
</evidence>
<sequence>MIIGLRALSLIAIASLLVFEEWVSTPTCKLVPNKTLQYPQFHDDDDNSDEFNVMLVAELLLLGSENGYVNHFFRDYYMSKFFRKSFESLKPDLLIVLGDVSAKGSELTKSKWKSVLRQFYKMLGPFVDLPFHAILGDRDVGECNDLDANKVNWISHKLPGLDHSGCGAFEIGNISFVTLNSVALLCVNSSLRFDIEKAIERESLELHVGMADTNAAISNSMNFRDANYNFGWRESTVSPGSGPVLLIHFPLDQTRNEHYGGIDAIKRSSNTLIEGFNVVPKNRELIGAGLYKSLHTLPLNASEYILQALKPRIIFSAHRHAFSDHIHLDKTREISVPAMSWNARDDPGFVIATFHKTRREVSISYCSLARESHICIVYISMMVLFCLVCLKA</sequence>
<keyword evidence="4" id="KW-0812">Transmembrane</keyword>
<evidence type="ECO:0000256" key="3">
    <source>
        <dbReference type="ARBA" id="ARBA00008895"/>
    </source>
</evidence>
<evidence type="ECO:0000256" key="4">
    <source>
        <dbReference type="ARBA" id="ARBA00022692"/>
    </source>
</evidence>
<dbReference type="SUPFAM" id="SSF56300">
    <property type="entry name" value="Metallo-dependent phosphatases"/>
    <property type="match status" value="1"/>
</dbReference>
<dbReference type="InterPro" id="IPR004843">
    <property type="entry name" value="Calcineurin-like_PHP"/>
</dbReference>
<protein>
    <submittedName>
        <fullName evidence="11">Putative metallo-dependent phosphatase</fullName>
    </submittedName>
</protein>
<name>A0A6A4R8D2_LUPAL</name>
<comment type="similarity">
    <text evidence="3">Belongs to the metallophosphoesterase superfamily. MPPE1 family.</text>
</comment>
<dbReference type="GO" id="GO:0006506">
    <property type="term" value="P:GPI anchor biosynthetic process"/>
    <property type="evidence" value="ECO:0007669"/>
    <property type="project" value="InterPro"/>
</dbReference>
<dbReference type="InterPro" id="IPR033308">
    <property type="entry name" value="PGAP5/Cdc1/Ted1"/>
</dbReference>
<dbReference type="Gene3D" id="3.60.21.10">
    <property type="match status" value="1"/>
</dbReference>
<evidence type="ECO:0000256" key="5">
    <source>
        <dbReference type="ARBA" id="ARBA00022723"/>
    </source>
</evidence>
<accession>A0A6A4R8D2</accession>
<dbReference type="PANTHER" id="PTHR13315:SF0">
    <property type="entry name" value="METALLOPHOSPHOESTERASE 1"/>
    <property type="match status" value="1"/>
</dbReference>
<evidence type="ECO:0000256" key="7">
    <source>
        <dbReference type="ARBA" id="ARBA00022989"/>
    </source>
</evidence>
<dbReference type="OrthoDB" id="9984693at2759"/>
<comment type="cofactor">
    <cofactor evidence="1">
        <name>Mn(2+)</name>
        <dbReference type="ChEBI" id="CHEBI:29035"/>
    </cofactor>
</comment>
<keyword evidence="8" id="KW-0472">Membrane</keyword>
<dbReference type="FunFam" id="3.60.21.10:FF:000135">
    <property type="entry name" value="Os06g0222800 protein"/>
    <property type="match status" value="1"/>
</dbReference>
<keyword evidence="5" id="KW-0479">Metal-binding</keyword>
<comment type="caution">
    <text evidence="11">The sequence shown here is derived from an EMBL/GenBank/DDBJ whole genome shotgun (WGS) entry which is preliminary data.</text>
</comment>
<reference evidence="12" key="1">
    <citation type="journal article" date="2020" name="Nat. Commun.">
        <title>Genome sequence of the cluster root forming white lupin.</title>
        <authorList>
            <person name="Hufnagel B."/>
            <person name="Marques A."/>
            <person name="Soriano A."/>
            <person name="Marques L."/>
            <person name="Divol F."/>
            <person name="Doumas P."/>
            <person name="Sallet E."/>
            <person name="Mancinotti D."/>
            <person name="Carrere S."/>
            <person name="Marande W."/>
            <person name="Arribat S."/>
            <person name="Keller J."/>
            <person name="Huneau C."/>
            <person name="Blein T."/>
            <person name="Aime D."/>
            <person name="Laguerre M."/>
            <person name="Taylor J."/>
            <person name="Schubert V."/>
            <person name="Nelson M."/>
            <person name="Geu-Flores F."/>
            <person name="Crespi M."/>
            <person name="Gallardo-Guerrero K."/>
            <person name="Delaux P.-M."/>
            <person name="Salse J."/>
            <person name="Berges H."/>
            <person name="Guyot R."/>
            <person name="Gouzy J."/>
            <person name="Peret B."/>
        </authorList>
    </citation>
    <scope>NUCLEOTIDE SEQUENCE [LARGE SCALE GENOMIC DNA]</scope>
    <source>
        <strain evidence="12">cv. Amiga</strain>
    </source>
</reference>
<dbReference type="Proteomes" id="UP000447434">
    <property type="component" value="Chromosome 1"/>
</dbReference>
<keyword evidence="6" id="KW-0378">Hydrolase</keyword>
<dbReference type="GO" id="GO:0016787">
    <property type="term" value="F:hydrolase activity"/>
    <property type="evidence" value="ECO:0007669"/>
    <property type="project" value="UniProtKB-KW"/>
</dbReference>
<evidence type="ECO:0000256" key="9">
    <source>
        <dbReference type="ARBA" id="ARBA00023211"/>
    </source>
</evidence>
<dbReference type="InterPro" id="IPR029052">
    <property type="entry name" value="Metallo-depent_PP-like"/>
</dbReference>
<dbReference type="EMBL" id="WOCE01000001">
    <property type="protein sequence ID" value="KAE9621426.1"/>
    <property type="molecule type" value="Genomic_DNA"/>
</dbReference>